<sequence length="375" mass="43460">MDNKLSPVMNTNIKVFDTSQLTRDDLRLIIHANDDNLLQELGEESSGDFEPFVKPKARDLLVAKERTLDKHDDKITERDWVHYKFEKSYLFINRTATKHEAEELCHTLDGQRRDESVTLAVPSTPDEQRFINDYLFAIKHVMKNVWIKQNPYNYAKALANRTSTRSSRRVYRPYANWAEGRPTLTKPCAQIRSPYTVFGDSDGRIGAKWEDVSCFRRNVVLCERAQQWSQQQFIRVAQELNRELDWLKNRYVKVPDSIPVGFTYIQLPHQLEPHQIWPRFKWTDISHTYAGLFMRVLGGQSAPFGKVQESGAPRLASIKSYGLHGVPAVDTHTEEVGADNQWSNGHYNGFPIAFKVTKSEVRPKNIAIKVWKRIK</sequence>
<dbReference type="OrthoDB" id="6522349at2759"/>
<keyword evidence="3" id="KW-1185">Reference proteome</keyword>
<dbReference type="InterPro" id="IPR001304">
    <property type="entry name" value="C-type_lectin-like"/>
</dbReference>
<protein>
    <recommendedName>
        <fullName evidence="1">C-type lectin domain-containing protein</fullName>
    </recommendedName>
</protein>
<name>A0A7R9KU65_9ACAR</name>
<accession>A0A7R9KU65</accession>
<dbReference type="SMART" id="SM00034">
    <property type="entry name" value="CLECT"/>
    <property type="match status" value="1"/>
</dbReference>
<dbReference type="CDD" id="cd00037">
    <property type="entry name" value="CLECT"/>
    <property type="match status" value="1"/>
</dbReference>
<organism evidence="2">
    <name type="scientific">Medioppia subpectinata</name>
    <dbReference type="NCBI Taxonomy" id="1979941"/>
    <lineage>
        <taxon>Eukaryota</taxon>
        <taxon>Metazoa</taxon>
        <taxon>Ecdysozoa</taxon>
        <taxon>Arthropoda</taxon>
        <taxon>Chelicerata</taxon>
        <taxon>Arachnida</taxon>
        <taxon>Acari</taxon>
        <taxon>Acariformes</taxon>
        <taxon>Sarcoptiformes</taxon>
        <taxon>Oribatida</taxon>
        <taxon>Brachypylina</taxon>
        <taxon>Oppioidea</taxon>
        <taxon>Oppiidae</taxon>
        <taxon>Medioppia</taxon>
    </lineage>
</organism>
<evidence type="ECO:0000259" key="1">
    <source>
        <dbReference type="PROSITE" id="PS50041"/>
    </source>
</evidence>
<dbReference type="EMBL" id="OC860193">
    <property type="protein sequence ID" value="CAD7628347.1"/>
    <property type="molecule type" value="Genomic_DNA"/>
</dbReference>
<dbReference type="InterPro" id="IPR016186">
    <property type="entry name" value="C-type_lectin-like/link_sf"/>
</dbReference>
<dbReference type="Pfam" id="PF00059">
    <property type="entry name" value="Lectin_C"/>
    <property type="match status" value="1"/>
</dbReference>
<evidence type="ECO:0000313" key="3">
    <source>
        <dbReference type="Proteomes" id="UP000759131"/>
    </source>
</evidence>
<dbReference type="EMBL" id="CAJPIZ010005618">
    <property type="protein sequence ID" value="CAG2108777.1"/>
    <property type="molecule type" value="Genomic_DNA"/>
</dbReference>
<gene>
    <name evidence="2" type="ORF">OSB1V03_LOCUS8769</name>
</gene>
<evidence type="ECO:0000313" key="2">
    <source>
        <dbReference type="EMBL" id="CAD7628347.1"/>
    </source>
</evidence>
<feature type="domain" description="C-type lectin" evidence="1">
    <location>
        <begin position="89"/>
        <end position="223"/>
    </location>
</feature>
<dbReference type="Gene3D" id="3.10.100.10">
    <property type="entry name" value="Mannose-Binding Protein A, subunit A"/>
    <property type="match status" value="1"/>
</dbReference>
<dbReference type="Proteomes" id="UP000759131">
    <property type="component" value="Unassembled WGS sequence"/>
</dbReference>
<dbReference type="SUPFAM" id="SSF56436">
    <property type="entry name" value="C-type lectin-like"/>
    <property type="match status" value="1"/>
</dbReference>
<dbReference type="AlphaFoldDB" id="A0A7R9KU65"/>
<reference evidence="2" key="1">
    <citation type="submission" date="2020-11" db="EMBL/GenBank/DDBJ databases">
        <authorList>
            <person name="Tran Van P."/>
        </authorList>
    </citation>
    <scope>NUCLEOTIDE SEQUENCE</scope>
</reference>
<proteinExistence type="predicted"/>
<dbReference type="PROSITE" id="PS50041">
    <property type="entry name" value="C_TYPE_LECTIN_2"/>
    <property type="match status" value="1"/>
</dbReference>
<dbReference type="InterPro" id="IPR016187">
    <property type="entry name" value="CTDL_fold"/>
</dbReference>